<dbReference type="RefSeq" id="WP_139249398.1">
    <property type="nucleotide sequence ID" value="NZ_FQZT01000012.1"/>
</dbReference>
<dbReference type="STRING" id="1122189.SAMN02745165_02942"/>
<gene>
    <name evidence="1" type="ORF">SAMN02745165_02942</name>
</gene>
<sequence length="132" mass="15079">MDILLEKSLDQYRQIIEHAGQLEQLLSNGDPEQLRQYTMRLNQLQEEAGLHDQQLLAEIARDSARWQAHPLFQQRMQLLEQIMEMNNLLLPRIHGMMAVTGAELAQLKEGRTALSGYHPNAGRPKKSIRGVG</sequence>
<dbReference type="OrthoDB" id="5405640at2"/>
<protein>
    <submittedName>
        <fullName evidence="1">Uncharacterized protein</fullName>
    </submittedName>
</protein>
<dbReference type="Proteomes" id="UP000184171">
    <property type="component" value="Unassembled WGS sequence"/>
</dbReference>
<dbReference type="AlphaFoldDB" id="A0A1M6LAZ9"/>
<reference evidence="1 2" key="1">
    <citation type="submission" date="2016-11" db="EMBL/GenBank/DDBJ databases">
        <authorList>
            <person name="Jaros S."/>
            <person name="Januszkiewicz K."/>
            <person name="Wedrychowicz H."/>
        </authorList>
    </citation>
    <scope>NUCLEOTIDE SEQUENCE [LARGE SCALE GENOMIC DNA]</scope>
    <source>
        <strain evidence="1 2">DSM 5091</strain>
    </source>
</reference>
<name>A0A1M6LAZ9_MALRU</name>
<dbReference type="EMBL" id="FQZT01000012">
    <property type="protein sequence ID" value="SHJ68368.1"/>
    <property type="molecule type" value="Genomic_DNA"/>
</dbReference>
<evidence type="ECO:0000313" key="2">
    <source>
        <dbReference type="Proteomes" id="UP000184171"/>
    </source>
</evidence>
<proteinExistence type="predicted"/>
<keyword evidence="2" id="KW-1185">Reference proteome</keyword>
<accession>A0A1M6LAZ9</accession>
<evidence type="ECO:0000313" key="1">
    <source>
        <dbReference type="EMBL" id="SHJ68368.1"/>
    </source>
</evidence>
<organism evidence="1 2">
    <name type="scientific">Malonomonas rubra DSM 5091</name>
    <dbReference type="NCBI Taxonomy" id="1122189"/>
    <lineage>
        <taxon>Bacteria</taxon>
        <taxon>Pseudomonadati</taxon>
        <taxon>Thermodesulfobacteriota</taxon>
        <taxon>Desulfuromonadia</taxon>
        <taxon>Desulfuromonadales</taxon>
        <taxon>Geopsychrobacteraceae</taxon>
        <taxon>Malonomonas</taxon>
    </lineage>
</organism>